<keyword evidence="3" id="KW-1185">Reference proteome</keyword>
<dbReference type="EMBL" id="CABFNP030001041">
    <property type="protein sequence ID" value="CAI6090730.1"/>
    <property type="molecule type" value="Genomic_DNA"/>
</dbReference>
<organism evidence="2 3">
    <name type="scientific">Clonostachys chloroleuca</name>
    <dbReference type="NCBI Taxonomy" id="1926264"/>
    <lineage>
        <taxon>Eukaryota</taxon>
        <taxon>Fungi</taxon>
        <taxon>Dikarya</taxon>
        <taxon>Ascomycota</taxon>
        <taxon>Pezizomycotina</taxon>
        <taxon>Sordariomycetes</taxon>
        <taxon>Hypocreomycetidae</taxon>
        <taxon>Hypocreales</taxon>
        <taxon>Bionectriaceae</taxon>
        <taxon>Clonostachys</taxon>
    </lineage>
</organism>
<dbReference type="AlphaFoldDB" id="A0AA35M572"/>
<comment type="caution">
    <text evidence="2">The sequence shown here is derived from an EMBL/GenBank/DDBJ whole genome shotgun (WGS) entry which is preliminary data.</text>
</comment>
<evidence type="ECO:0000313" key="2">
    <source>
        <dbReference type="EMBL" id="CAI6090730.1"/>
    </source>
</evidence>
<dbReference type="Proteomes" id="UP001160390">
    <property type="component" value="Unassembled WGS sequence"/>
</dbReference>
<accession>A0AA35M572</accession>
<evidence type="ECO:0000256" key="1">
    <source>
        <dbReference type="SAM" id="MobiDB-lite"/>
    </source>
</evidence>
<evidence type="ECO:0000313" key="3">
    <source>
        <dbReference type="Proteomes" id="UP001160390"/>
    </source>
</evidence>
<proteinExistence type="predicted"/>
<sequence length="105" mass="11540">MPKDPSDPGLDENPEIQPNANSDGLDDFDYQDDIAAISINSLQPDQPAVMASNDTEWLIDDSQGLLGARLYSSRNAYENELCCERATDYTHTSTWGFIPGSLSAR</sequence>
<name>A0AA35M572_9HYPO</name>
<gene>
    <name evidence="2" type="ORF">CCHLO57077_00017974</name>
</gene>
<protein>
    <submittedName>
        <fullName evidence="2">Uncharacterized protein</fullName>
    </submittedName>
</protein>
<reference evidence="2" key="1">
    <citation type="submission" date="2023-01" db="EMBL/GenBank/DDBJ databases">
        <authorList>
            <person name="Piombo E."/>
        </authorList>
    </citation>
    <scope>NUCLEOTIDE SEQUENCE</scope>
</reference>
<feature type="region of interest" description="Disordered" evidence="1">
    <location>
        <begin position="1"/>
        <end position="28"/>
    </location>
</feature>